<dbReference type="InterPro" id="IPR009038">
    <property type="entry name" value="GOLD_dom"/>
</dbReference>
<evidence type="ECO:0000313" key="4">
    <source>
        <dbReference type="Proteomes" id="UP000619545"/>
    </source>
</evidence>
<dbReference type="Proteomes" id="UP000619545">
    <property type="component" value="Unassembled WGS sequence"/>
</dbReference>
<organism evidence="3 4">
    <name type="scientific">Methanopyrus kandleri</name>
    <dbReference type="NCBI Taxonomy" id="2320"/>
    <lineage>
        <taxon>Archaea</taxon>
        <taxon>Methanobacteriati</taxon>
        <taxon>Methanobacteriota</taxon>
        <taxon>Methanomada group</taxon>
        <taxon>Methanopyri</taxon>
        <taxon>Methanopyrales</taxon>
        <taxon>Methanopyraceae</taxon>
        <taxon>Methanopyrus</taxon>
    </lineage>
</organism>
<gene>
    <name evidence="3" type="ORF">HA336_01005</name>
</gene>
<evidence type="ECO:0000256" key="1">
    <source>
        <dbReference type="SAM" id="Phobius"/>
    </source>
</evidence>
<sequence>MKDISGLQATLVVSYSVTTENCDVESVTIELLRDGQMVDRKTVSSPQGSVEFTVTEEGEYQVRIIVECTRGVTAETLTNSVTVRFPSASVSGGLSIESVSSSSAVLKVDYSVTTEDCSVESVTVELLCNGHVIDTKTLNSPQDSVEFTVTQEGDYTARIIVQCTSGVITEAMTNTVTVRFPSASVSGKLSIKNLGASSAVLEVDYSIATENCGVNSVTIELLRDDQVVTTKTVNSPQGSIEFTVTEEGKYKAKIIARCTNGVTIETLTNAVVVQFPSTQTPAGIRFDLSILSPLAAIAGIMLAWQLLGQPVQTTSETVEAPTIPNKQVTAKEVQKEGVEQERKTTNVPETEKIKEGKELGKPLSELRSREEVEKVRGAVEVGESVRSENGSSRRRGGTTGVLVIGKYVTGIPGVLALLAGVCAVVGAALIFRCRR</sequence>
<evidence type="ECO:0000313" key="3">
    <source>
        <dbReference type="EMBL" id="HII69795.1"/>
    </source>
</evidence>
<name>A0A832T1A3_9EURY</name>
<keyword evidence="1" id="KW-1133">Transmembrane helix</keyword>
<reference evidence="3" key="1">
    <citation type="journal article" date="2020" name="bioRxiv">
        <title>A rank-normalized archaeal taxonomy based on genome phylogeny resolves widespread incomplete and uneven classifications.</title>
        <authorList>
            <person name="Rinke C."/>
            <person name="Chuvochina M."/>
            <person name="Mussig A.J."/>
            <person name="Chaumeil P.-A."/>
            <person name="Waite D.W."/>
            <person name="Whitman W.B."/>
            <person name="Parks D.H."/>
            <person name="Hugenholtz P."/>
        </authorList>
    </citation>
    <scope>NUCLEOTIDE SEQUENCE</scope>
    <source>
        <strain evidence="3">UBA8853</strain>
    </source>
</reference>
<keyword evidence="1" id="KW-0472">Membrane</keyword>
<evidence type="ECO:0000259" key="2">
    <source>
        <dbReference type="PROSITE" id="PS50866"/>
    </source>
</evidence>
<dbReference type="EMBL" id="DUJS01000002">
    <property type="protein sequence ID" value="HII69795.1"/>
    <property type="molecule type" value="Genomic_DNA"/>
</dbReference>
<dbReference type="PROSITE" id="PS50866">
    <property type="entry name" value="GOLD"/>
    <property type="match status" value="1"/>
</dbReference>
<dbReference type="RefSeq" id="WP_281070556.1">
    <property type="nucleotide sequence ID" value="NZ_DUJS01000002.1"/>
</dbReference>
<comment type="caution">
    <text evidence="3">The sequence shown here is derived from an EMBL/GenBank/DDBJ whole genome shotgun (WGS) entry which is preliminary data.</text>
</comment>
<protein>
    <recommendedName>
        <fullName evidence="2">GOLD domain-containing protein</fullName>
    </recommendedName>
</protein>
<proteinExistence type="predicted"/>
<feature type="domain" description="GOLD" evidence="2">
    <location>
        <begin position="161"/>
        <end position="290"/>
    </location>
</feature>
<accession>A0A832T1A3</accession>
<feature type="transmembrane region" description="Helical" evidence="1">
    <location>
        <begin position="411"/>
        <end position="431"/>
    </location>
</feature>
<keyword evidence="1" id="KW-0812">Transmembrane</keyword>
<dbReference type="AlphaFoldDB" id="A0A832T1A3"/>